<name>A0A8H3FEE6_9LECA</name>
<dbReference type="Pfam" id="PF05199">
    <property type="entry name" value="GMC_oxred_C"/>
    <property type="match status" value="1"/>
</dbReference>
<organism evidence="7 8">
    <name type="scientific">Heterodermia speciosa</name>
    <dbReference type="NCBI Taxonomy" id="116794"/>
    <lineage>
        <taxon>Eukaryota</taxon>
        <taxon>Fungi</taxon>
        <taxon>Dikarya</taxon>
        <taxon>Ascomycota</taxon>
        <taxon>Pezizomycotina</taxon>
        <taxon>Lecanoromycetes</taxon>
        <taxon>OSLEUM clade</taxon>
        <taxon>Lecanoromycetidae</taxon>
        <taxon>Caliciales</taxon>
        <taxon>Physciaceae</taxon>
        <taxon>Heterodermia</taxon>
    </lineage>
</organism>
<keyword evidence="4" id="KW-0274">FAD</keyword>
<dbReference type="SUPFAM" id="SSF51905">
    <property type="entry name" value="FAD/NAD(P)-binding domain"/>
    <property type="match status" value="1"/>
</dbReference>
<comment type="cofactor">
    <cofactor evidence="1">
        <name>FAD</name>
        <dbReference type="ChEBI" id="CHEBI:57692"/>
    </cofactor>
</comment>
<dbReference type="InterPro" id="IPR007867">
    <property type="entry name" value="GMC_OxRtase_C"/>
</dbReference>
<evidence type="ECO:0000259" key="6">
    <source>
        <dbReference type="Pfam" id="PF05199"/>
    </source>
</evidence>
<evidence type="ECO:0000256" key="1">
    <source>
        <dbReference type="ARBA" id="ARBA00001974"/>
    </source>
</evidence>
<dbReference type="InterPro" id="IPR036188">
    <property type="entry name" value="FAD/NAD-bd_sf"/>
</dbReference>
<dbReference type="Proteomes" id="UP000664521">
    <property type="component" value="Unassembled WGS sequence"/>
</dbReference>
<dbReference type="GO" id="GO:0016614">
    <property type="term" value="F:oxidoreductase activity, acting on CH-OH group of donors"/>
    <property type="evidence" value="ECO:0007669"/>
    <property type="project" value="InterPro"/>
</dbReference>
<dbReference type="EMBL" id="CAJPDS010000032">
    <property type="protein sequence ID" value="CAF9923086.1"/>
    <property type="molecule type" value="Genomic_DNA"/>
</dbReference>
<evidence type="ECO:0000256" key="5">
    <source>
        <dbReference type="ARBA" id="ARBA00023002"/>
    </source>
</evidence>
<evidence type="ECO:0000256" key="3">
    <source>
        <dbReference type="ARBA" id="ARBA00022630"/>
    </source>
</evidence>
<evidence type="ECO:0000256" key="4">
    <source>
        <dbReference type="ARBA" id="ARBA00022827"/>
    </source>
</evidence>
<keyword evidence="3" id="KW-0285">Flavoprotein</keyword>
<dbReference type="PANTHER" id="PTHR42784">
    <property type="entry name" value="PYRANOSE 2-OXIDASE"/>
    <property type="match status" value="1"/>
</dbReference>
<accession>A0A8H3FEE6</accession>
<reference evidence="7" key="1">
    <citation type="submission" date="2021-03" db="EMBL/GenBank/DDBJ databases">
        <authorList>
            <person name="Tagirdzhanova G."/>
        </authorList>
    </citation>
    <scope>NUCLEOTIDE SEQUENCE</scope>
</reference>
<dbReference type="InterPro" id="IPR051473">
    <property type="entry name" value="P2Ox-like"/>
</dbReference>
<comment type="caution">
    <text evidence="7">The sequence shown here is derived from an EMBL/GenBank/DDBJ whole genome shotgun (WGS) entry which is preliminary data.</text>
</comment>
<comment type="similarity">
    <text evidence="2">Belongs to the GMC oxidoreductase family.</text>
</comment>
<dbReference type="Gene3D" id="3.50.50.60">
    <property type="entry name" value="FAD/NAD(P)-binding domain"/>
    <property type="match status" value="2"/>
</dbReference>
<sequence>MEQILASDIELVSRLSTTGVYDYVVVGSGIGGGILTEELVKKKKTVLLLERGGITFSTHVCNTARPDFRRGKADSPEGNELVYGALKAPVQTAQGSEPYIGGPMYCLGGRSNVWGLWTPAVDDATLKEYFPREICDDLLPQGHEDARNLLSNYSQIHSIYPAEDFKTENGVNALDNATDALNDAVGNYLQPGHKLGLGTLAVQLKAPQPYRFPQGGFSTTGPLLNRMYAKDKHLTVALHTEVLEVEYSEPGSGAKASSHVTNLFVRSTTNQQIYKIAADRSTVILSAGTLATAKIALTSGLQRLNPLVGKGLIDHEAWAMRCAQERPDNVSPQSREPMLLQSMINIAGRRCLMSVTYNSNFFLGGSSRLSIRQYWDKEGRRRMPIKAGKDLIKDKDTDFDTVAVFLEFHAELDEENEVVNLPSPDPIIRIKRPDPQVDERFQLELQELCTKIRDSTLDLKTELPDLEPAPRPSLLGIGVYSHEVGTMRMDGPKGKGVVDHNLKVHGFDNLFCCDLSVYPVSPPANPSRTLTAISLRLAKHLVSKADENSRE</sequence>
<dbReference type="AlphaFoldDB" id="A0A8H3FEE6"/>
<evidence type="ECO:0000313" key="7">
    <source>
        <dbReference type="EMBL" id="CAF9923086.1"/>
    </source>
</evidence>
<proteinExistence type="inferred from homology"/>
<evidence type="ECO:0000313" key="8">
    <source>
        <dbReference type="Proteomes" id="UP000664521"/>
    </source>
</evidence>
<dbReference type="PANTHER" id="PTHR42784:SF1">
    <property type="entry name" value="PYRANOSE 2-OXIDASE"/>
    <property type="match status" value="1"/>
</dbReference>
<evidence type="ECO:0000256" key="2">
    <source>
        <dbReference type="ARBA" id="ARBA00010790"/>
    </source>
</evidence>
<keyword evidence="8" id="KW-1185">Reference proteome</keyword>
<dbReference type="OrthoDB" id="167809at2759"/>
<feature type="domain" description="Glucose-methanol-choline oxidoreductase C-terminal" evidence="6">
    <location>
        <begin position="480"/>
        <end position="533"/>
    </location>
</feature>
<protein>
    <recommendedName>
        <fullName evidence="6">Glucose-methanol-choline oxidoreductase C-terminal domain-containing protein</fullName>
    </recommendedName>
</protein>
<keyword evidence="5" id="KW-0560">Oxidoreductase</keyword>
<gene>
    <name evidence="7" type="ORF">HETSPECPRED_005236</name>
</gene>